<evidence type="ECO:0000313" key="3">
    <source>
        <dbReference type="Proteomes" id="UP000886523"/>
    </source>
</evidence>
<evidence type="ECO:0008006" key="4">
    <source>
        <dbReference type="Google" id="ProtNLM"/>
    </source>
</evidence>
<accession>A0A9P6BB80</accession>
<reference evidence="2" key="1">
    <citation type="journal article" date="2020" name="Nat. Commun.">
        <title>Large-scale genome sequencing of mycorrhizal fungi provides insights into the early evolution of symbiotic traits.</title>
        <authorList>
            <person name="Miyauchi S."/>
            <person name="Kiss E."/>
            <person name="Kuo A."/>
            <person name="Drula E."/>
            <person name="Kohler A."/>
            <person name="Sanchez-Garcia M."/>
            <person name="Morin E."/>
            <person name="Andreopoulos B."/>
            <person name="Barry K.W."/>
            <person name="Bonito G."/>
            <person name="Buee M."/>
            <person name="Carver A."/>
            <person name="Chen C."/>
            <person name="Cichocki N."/>
            <person name="Clum A."/>
            <person name="Culley D."/>
            <person name="Crous P.W."/>
            <person name="Fauchery L."/>
            <person name="Girlanda M."/>
            <person name="Hayes R.D."/>
            <person name="Keri Z."/>
            <person name="LaButti K."/>
            <person name="Lipzen A."/>
            <person name="Lombard V."/>
            <person name="Magnuson J."/>
            <person name="Maillard F."/>
            <person name="Murat C."/>
            <person name="Nolan M."/>
            <person name="Ohm R.A."/>
            <person name="Pangilinan J."/>
            <person name="Pereira M.F."/>
            <person name="Perotto S."/>
            <person name="Peter M."/>
            <person name="Pfister S."/>
            <person name="Riley R."/>
            <person name="Sitrit Y."/>
            <person name="Stielow J.B."/>
            <person name="Szollosi G."/>
            <person name="Zifcakova L."/>
            <person name="Stursova M."/>
            <person name="Spatafora J.W."/>
            <person name="Tedersoo L."/>
            <person name="Vaario L.M."/>
            <person name="Yamada A."/>
            <person name="Yan M."/>
            <person name="Wang P."/>
            <person name="Xu J."/>
            <person name="Bruns T."/>
            <person name="Baldrian P."/>
            <person name="Vilgalys R."/>
            <person name="Dunand C."/>
            <person name="Henrissat B."/>
            <person name="Grigoriev I.V."/>
            <person name="Hibbett D."/>
            <person name="Nagy L.G."/>
            <person name="Martin F.M."/>
        </authorList>
    </citation>
    <scope>NUCLEOTIDE SEQUENCE</scope>
    <source>
        <strain evidence="2">UP504</strain>
    </source>
</reference>
<dbReference type="InterPro" id="IPR007727">
    <property type="entry name" value="Spo12"/>
</dbReference>
<sequence>MSSEQGTVSAASSAAPSPQPLHNPAQAAVVHIPEAPLGNHTNNNAAMGQKALLAKKMVKRSNPSIVSPTDKLMTPVTAKLSQAKKKHFSNSVKPLSFGSKLTEGGSTADIDD</sequence>
<proteinExistence type="predicted"/>
<feature type="region of interest" description="Disordered" evidence="1">
    <location>
        <begin position="1"/>
        <end position="47"/>
    </location>
</feature>
<dbReference type="Pfam" id="PF05032">
    <property type="entry name" value="Spo12"/>
    <property type="match status" value="1"/>
</dbReference>
<dbReference type="OrthoDB" id="5578329at2759"/>
<name>A0A9P6BB80_9AGAM</name>
<protein>
    <recommendedName>
        <fullName evidence="4">Spo12</fullName>
    </recommendedName>
</protein>
<dbReference type="EMBL" id="MU128909">
    <property type="protein sequence ID" value="KAF9520991.1"/>
    <property type="molecule type" value="Genomic_DNA"/>
</dbReference>
<keyword evidence="3" id="KW-1185">Reference proteome</keyword>
<organism evidence="2 3">
    <name type="scientific">Hydnum rufescens UP504</name>
    <dbReference type="NCBI Taxonomy" id="1448309"/>
    <lineage>
        <taxon>Eukaryota</taxon>
        <taxon>Fungi</taxon>
        <taxon>Dikarya</taxon>
        <taxon>Basidiomycota</taxon>
        <taxon>Agaricomycotina</taxon>
        <taxon>Agaricomycetes</taxon>
        <taxon>Cantharellales</taxon>
        <taxon>Hydnaceae</taxon>
        <taxon>Hydnum</taxon>
    </lineage>
</organism>
<gene>
    <name evidence="2" type="ORF">BS47DRAFT_1310977</name>
</gene>
<evidence type="ECO:0000313" key="2">
    <source>
        <dbReference type="EMBL" id="KAF9520991.1"/>
    </source>
</evidence>
<comment type="caution">
    <text evidence="2">The sequence shown here is derived from an EMBL/GenBank/DDBJ whole genome shotgun (WGS) entry which is preliminary data.</text>
</comment>
<dbReference type="Proteomes" id="UP000886523">
    <property type="component" value="Unassembled WGS sequence"/>
</dbReference>
<dbReference type="AlphaFoldDB" id="A0A9P6BB80"/>
<evidence type="ECO:0000256" key="1">
    <source>
        <dbReference type="SAM" id="MobiDB-lite"/>
    </source>
</evidence>
<feature type="region of interest" description="Disordered" evidence="1">
    <location>
        <begin position="85"/>
        <end position="112"/>
    </location>
</feature>